<evidence type="ECO:0000313" key="2">
    <source>
        <dbReference type="EMBL" id="MCV9388041.1"/>
    </source>
</evidence>
<dbReference type="GO" id="GO:0032259">
    <property type="term" value="P:methylation"/>
    <property type="evidence" value="ECO:0007669"/>
    <property type="project" value="UniProtKB-KW"/>
</dbReference>
<dbReference type="Gene3D" id="3.40.50.150">
    <property type="entry name" value="Vaccinia Virus protein VP39"/>
    <property type="match status" value="1"/>
</dbReference>
<dbReference type="RefSeq" id="WP_264138864.1">
    <property type="nucleotide sequence ID" value="NZ_JAOYOD010000001.1"/>
</dbReference>
<dbReference type="PANTHER" id="PTHR42912">
    <property type="entry name" value="METHYLTRANSFERASE"/>
    <property type="match status" value="1"/>
</dbReference>
<dbReference type="InterPro" id="IPR050508">
    <property type="entry name" value="Methyltransf_Superfamily"/>
</dbReference>
<reference evidence="2 3" key="1">
    <citation type="submission" date="2022-10" db="EMBL/GenBank/DDBJ databases">
        <title>Comparative genomics and taxonomic characterization of three novel marine species of genus Reichenbachiella exhibiting antioxidant and polysaccharide degradation activities.</title>
        <authorList>
            <person name="Muhammad N."/>
            <person name="Lee Y.-J."/>
            <person name="Ko J."/>
            <person name="Kim S.-G."/>
        </authorList>
    </citation>
    <scope>NUCLEOTIDE SEQUENCE [LARGE SCALE GENOMIC DNA]</scope>
    <source>
        <strain evidence="2 3">ABR2-5</strain>
    </source>
</reference>
<name>A0ABT3CWF2_9BACT</name>
<accession>A0ABT3CWF2</accession>
<evidence type="ECO:0000259" key="1">
    <source>
        <dbReference type="Pfam" id="PF08241"/>
    </source>
</evidence>
<gene>
    <name evidence="2" type="ORF">N7U62_15265</name>
</gene>
<dbReference type="Proteomes" id="UP001300692">
    <property type="component" value="Unassembled WGS sequence"/>
</dbReference>
<dbReference type="Pfam" id="PF08241">
    <property type="entry name" value="Methyltransf_11"/>
    <property type="match status" value="1"/>
</dbReference>
<dbReference type="InterPro" id="IPR029063">
    <property type="entry name" value="SAM-dependent_MTases_sf"/>
</dbReference>
<dbReference type="CDD" id="cd02440">
    <property type="entry name" value="AdoMet_MTases"/>
    <property type="match status" value="1"/>
</dbReference>
<protein>
    <submittedName>
        <fullName evidence="2">Class I SAM-dependent methyltransferase</fullName>
    </submittedName>
</protein>
<sequence>MSTFTTEIASDKIVSDNPIHQRLLKAYIEAKPFVKGKVLEPGCGEGRGIEVLSPLADEYVALDKITEVIDALKLKYEGIDFRQAVFPPFSDLEDDSFDTVISFQVIEHIKEDHLFLKEIHRVLKPGGRAIITTPNIKMSLSRNPWHVREYTGAELKKLAATIFSGVEMKGIAGNEKVMEYHEENRKSVNRIMRFDIFDLQYRLPAPVLRFPYEILNRFNRNKLQDQDAGLVSQIHHSDFYLADASDENLDLFCILTK</sequence>
<dbReference type="GO" id="GO:0008168">
    <property type="term" value="F:methyltransferase activity"/>
    <property type="evidence" value="ECO:0007669"/>
    <property type="project" value="UniProtKB-KW"/>
</dbReference>
<dbReference type="EMBL" id="JAOYOD010000001">
    <property type="protein sequence ID" value="MCV9388041.1"/>
    <property type="molecule type" value="Genomic_DNA"/>
</dbReference>
<feature type="domain" description="Methyltransferase type 11" evidence="1">
    <location>
        <begin position="39"/>
        <end position="131"/>
    </location>
</feature>
<keyword evidence="3" id="KW-1185">Reference proteome</keyword>
<keyword evidence="2" id="KW-0808">Transferase</keyword>
<dbReference type="InterPro" id="IPR013216">
    <property type="entry name" value="Methyltransf_11"/>
</dbReference>
<comment type="caution">
    <text evidence="2">The sequence shown here is derived from an EMBL/GenBank/DDBJ whole genome shotgun (WGS) entry which is preliminary data.</text>
</comment>
<keyword evidence="2" id="KW-0489">Methyltransferase</keyword>
<organism evidence="2 3">
    <name type="scientific">Reichenbachiella ulvae</name>
    <dbReference type="NCBI Taxonomy" id="2980104"/>
    <lineage>
        <taxon>Bacteria</taxon>
        <taxon>Pseudomonadati</taxon>
        <taxon>Bacteroidota</taxon>
        <taxon>Cytophagia</taxon>
        <taxon>Cytophagales</taxon>
        <taxon>Reichenbachiellaceae</taxon>
        <taxon>Reichenbachiella</taxon>
    </lineage>
</organism>
<dbReference type="SUPFAM" id="SSF53335">
    <property type="entry name" value="S-adenosyl-L-methionine-dependent methyltransferases"/>
    <property type="match status" value="1"/>
</dbReference>
<proteinExistence type="predicted"/>
<evidence type="ECO:0000313" key="3">
    <source>
        <dbReference type="Proteomes" id="UP001300692"/>
    </source>
</evidence>